<dbReference type="PANTHER" id="PTHR39966:SF3">
    <property type="entry name" value="DUF438 DOMAIN-CONTAINING PROTEIN"/>
    <property type="match status" value="1"/>
</dbReference>
<evidence type="ECO:0000259" key="3">
    <source>
        <dbReference type="Pfam" id="PF08984"/>
    </source>
</evidence>
<proteinExistence type="predicted"/>
<accession>A0A2L1GMZ8</accession>
<dbReference type="Proteomes" id="UP000239867">
    <property type="component" value="Chromosome"/>
</dbReference>
<dbReference type="Pfam" id="PF04282">
    <property type="entry name" value="DUF438"/>
    <property type="match status" value="1"/>
</dbReference>
<reference evidence="4" key="1">
    <citation type="submission" date="2017-05" db="EMBL/GenBank/DDBJ databases">
        <authorList>
            <person name="Song R."/>
            <person name="Chenine A.L."/>
            <person name="Ruprecht R.M."/>
        </authorList>
    </citation>
    <scope>NUCLEOTIDE SEQUENCE</scope>
    <source>
        <strain evidence="4">ORNL</strain>
    </source>
</reference>
<feature type="domain" description="DUF438" evidence="2">
    <location>
        <begin position="94"/>
        <end position="158"/>
    </location>
</feature>
<sequence length="498" mass="55880">MKTIDLRKSVHEICTAYPEVKAIMAELGFAEITDPLVLNTMGRVMTLPKGAALKKVPLDRIVAAFQAKGFEVLGREADPAPADGQKTDSRAELLKSYVKRLSDGEDLESVRKDFVSHFKEVDASEIMHAEQELLRDGVPLDEMQRLCDVHSALFHGSTREERNIRAGGAPVLPMFQAAPAPTPATSQTAELARESGHPVNVFMRENEAIGKHISMFYEQLNAGAAFETLQASFAVLRALGSHYAKKGDLIYPLLKSRYGISGPSEVMWTVDDEIRAEMRALDKGGLPESEWRERAGKVIGRAEEMIFKENNILLPLCVQHFTEDEWRQMARDLQDYEPCLTPAIPLWQRAEDAPIWKDSPALRNAAAAEAGEIVLPSGHLTVEQLGAMLNTLPLEITFVDANDINRYFNEGEKFFKRPLAALDREVYLCHPPKIEAMVRRLIADFKSGARDTMDVWMEKQGHSFLVRYMAVRDRKGRFIGTMECVQQMDAIKKHFVKG</sequence>
<keyword evidence="5" id="KW-1185">Reference proteome</keyword>
<gene>
    <name evidence="4" type="ORF">CAY53_05750</name>
</gene>
<organism evidence="4 5">
    <name type="scientific">Desulfobulbus oralis</name>
    <dbReference type="NCBI Taxonomy" id="1986146"/>
    <lineage>
        <taxon>Bacteria</taxon>
        <taxon>Pseudomonadati</taxon>
        <taxon>Thermodesulfobacteriota</taxon>
        <taxon>Desulfobulbia</taxon>
        <taxon>Desulfobulbales</taxon>
        <taxon>Desulfobulbaceae</taxon>
        <taxon>Desulfobulbus</taxon>
    </lineage>
</organism>
<dbReference type="Pfam" id="PF13596">
    <property type="entry name" value="PAS_10"/>
    <property type="match status" value="1"/>
</dbReference>
<dbReference type="InterPro" id="IPR038062">
    <property type="entry name" value="ScdA-like_N_sf"/>
</dbReference>
<evidence type="ECO:0000313" key="4">
    <source>
        <dbReference type="EMBL" id="AVD71043.1"/>
    </source>
</evidence>
<protein>
    <recommendedName>
        <fullName evidence="6">Histidine kinase</fullName>
    </recommendedName>
</protein>
<feature type="domain" description="Hemerythrin-like" evidence="1">
    <location>
        <begin position="197"/>
        <end position="317"/>
    </location>
</feature>
<reference evidence="4" key="2">
    <citation type="journal article" date="2018" name="MBio">
        <title>Insights into the evolution of host association through the isolation and characterization of a novel human periodontal pathobiont, Desulfobulbus oralis.</title>
        <authorList>
            <person name="Cross K.L."/>
            <person name="Chirania P."/>
            <person name="Xiong W."/>
            <person name="Beall C.J."/>
            <person name="Elkins J.G."/>
            <person name="Giannone R.J."/>
            <person name="Griffen A.L."/>
            <person name="Guss A.M."/>
            <person name="Hettich R.L."/>
            <person name="Joshi S.S."/>
            <person name="Mokrzan E.M."/>
            <person name="Martin R.K."/>
            <person name="Zhulin I.B."/>
            <person name="Leys E.J."/>
            <person name="Podar M."/>
        </authorList>
    </citation>
    <scope>NUCLEOTIDE SEQUENCE [LARGE SCALE GENOMIC DNA]</scope>
    <source>
        <strain evidence="4">ORNL</strain>
    </source>
</reference>
<dbReference type="AlphaFoldDB" id="A0A2L1GMZ8"/>
<name>A0A2L1GMZ8_9BACT</name>
<dbReference type="RefSeq" id="WP_104936321.1">
    <property type="nucleotide sequence ID" value="NZ_CP021255.1"/>
</dbReference>
<dbReference type="OrthoDB" id="9769774at2"/>
<dbReference type="SUPFAM" id="SSF140683">
    <property type="entry name" value="SP0561-like"/>
    <property type="match status" value="1"/>
</dbReference>
<evidence type="ECO:0000259" key="1">
    <source>
        <dbReference type="Pfam" id="PF01814"/>
    </source>
</evidence>
<dbReference type="Gene3D" id="1.10.3910.10">
    <property type="entry name" value="SP0561-like"/>
    <property type="match status" value="1"/>
</dbReference>
<evidence type="ECO:0008006" key="6">
    <source>
        <dbReference type="Google" id="ProtNLM"/>
    </source>
</evidence>
<feature type="domain" description="DUF1858" evidence="3">
    <location>
        <begin position="4"/>
        <end position="62"/>
    </location>
</feature>
<evidence type="ECO:0000259" key="2">
    <source>
        <dbReference type="Pfam" id="PF04282"/>
    </source>
</evidence>
<dbReference type="Pfam" id="PF08984">
    <property type="entry name" value="DUF1858"/>
    <property type="match status" value="1"/>
</dbReference>
<dbReference type="GO" id="GO:0005886">
    <property type="term" value="C:plasma membrane"/>
    <property type="evidence" value="ECO:0007669"/>
    <property type="project" value="TreeGrafter"/>
</dbReference>
<dbReference type="InterPro" id="IPR015077">
    <property type="entry name" value="DUF1858"/>
</dbReference>
<dbReference type="InterPro" id="IPR012312">
    <property type="entry name" value="Hemerythrin-like"/>
</dbReference>
<dbReference type="InterPro" id="IPR007380">
    <property type="entry name" value="DUF438"/>
</dbReference>
<dbReference type="Gene3D" id="1.20.120.520">
    <property type="entry name" value="nmb1532 protein domain like"/>
    <property type="match status" value="1"/>
</dbReference>
<dbReference type="EMBL" id="CP021255">
    <property type="protein sequence ID" value="AVD71043.1"/>
    <property type="molecule type" value="Genomic_DNA"/>
</dbReference>
<evidence type="ECO:0000313" key="5">
    <source>
        <dbReference type="Proteomes" id="UP000239867"/>
    </source>
</evidence>
<dbReference type="PANTHER" id="PTHR39966">
    <property type="entry name" value="BLL2471 PROTEIN-RELATED"/>
    <property type="match status" value="1"/>
</dbReference>
<dbReference type="KEGG" id="deo:CAY53_05750"/>
<dbReference type="Pfam" id="PF01814">
    <property type="entry name" value="Hemerythrin"/>
    <property type="match status" value="1"/>
</dbReference>